<sequence length="381" mass="43172">MKLQPALDEALEAKAVKFLKYVKPKNQESADAFLVSLEQTIDKSSTDLIQSMVVVLSSASQNITTAAMKMIRNLINLCSPAVRLALVKAALIPQVINTLNSLSLSFAEAVDIHIRLMIIINQSLWLATPDGLSKLEIEDDIEQQVIHETVLKQVIAPSEQYIWHLCVNHTSIVDGDQSKYFLFLLAGLLQISPFYKQTLEFVVVLPVILTIPSCLTLFEHDESISWFLCSMMYSQREWNEPGGEYRQMGTTVHRMLRMEGIEDVLEAKLRNDRNTFFGLRIVAKSIEWNKLLGMNLQHLGRNRPESAIISNCSSFSWTTNTVCACFLWALALLHGLVCRTDRDSLLPVSLDTRHPLLLLRHHSRTTHSAHLWKAMHMSMYG</sequence>
<protein>
    <submittedName>
        <fullName evidence="1">Uncharacterized protein</fullName>
    </submittedName>
</protein>
<dbReference type="EMBL" id="JARBJD010000080">
    <property type="protein sequence ID" value="KAK2954271.1"/>
    <property type="molecule type" value="Genomic_DNA"/>
</dbReference>
<evidence type="ECO:0000313" key="1">
    <source>
        <dbReference type="EMBL" id="KAK2954271.1"/>
    </source>
</evidence>
<evidence type="ECO:0000313" key="2">
    <source>
        <dbReference type="Proteomes" id="UP001281761"/>
    </source>
</evidence>
<keyword evidence="2" id="KW-1185">Reference proteome</keyword>
<proteinExistence type="predicted"/>
<name>A0ABQ9XQC7_9EUKA</name>
<dbReference type="Proteomes" id="UP001281761">
    <property type="component" value="Unassembled WGS sequence"/>
</dbReference>
<comment type="caution">
    <text evidence="1">The sequence shown here is derived from an EMBL/GenBank/DDBJ whole genome shotgun (WGS) entry which is preliminary data.</text>
</comment>
<accession>A0ABQ9XQC7</accession>
<organism evidence="1 2">
    <name type="scientific">Blattamonas nauphoetae</name>
    <dbReference type="NCBI Taxonomy" id="2049346"/>
    <lineage>
        <taxon>Eukaryota</taxon>
        <taxon>Metamonada</taxon>
        <taxon>Preaxostyla</taxon>
        <taxon>Oxymonadida</taxon>
        <taxon>Blattamonas</taxon>
    </lineage>
</organism>
<reference evidence="1 2" key="1">
    <citation type="journal article" date="2022" name="bioRxiv">
        <title>Genomics of Preaxostyla Flagellates Illuminates Evolutionary Transitions and the Path Towards Mitochondrial Loss.</title>
        <authorList>
            <person name="Novak L.V.F."/>
            <person name="Treitli S.C."/>
            <person name="Pyrih J."/>
            <person name="Halakuc P."/>
            <person name="Pipaliya S.V."/>
            <person name="Vacek V."/>
            <person name="Brzon O."/>
            <person name="Soukal P."/>
            <person name="Eme L."/>
            <person name="Dacks J.B."/>
            <person name="Karnkowska A."/>
            <person name="Elias M."/>
            <person name="Hampl V."/>
        </authorList>
    </citation>
    <scope>NUCLEOTIDE SEQUENCE [LARGE SCALE GENOMIC DNA]</scope>
    <source>
        <strain evidence="1">NAU3</strain>
        <tissue evidence="1">Gut</tissue>
    </source>
</reference>
<gene>
    <name evidence="1" type="ORF">BLNAU_10770</name>
</gene>